<dbReference type="AlphaFoldDB" id="F8MXY4"/>
<dbReference type="VEuPathDB" id="FungiDB:NEUTE1DRAFT_70014"/>
<reference evidence="3" key="1">
    <citation type="journal article" date="2011" name="Genetics">
        <title>Massive changes in genome architecture accompany the transition to self-fertility in the filamentous fungus Neurospora tetrasperma.</title>
        <authorList>
            <person name="Ellison C.E."/>
            <person name="Stajich J.E."/>
            <person name="Jacobson D.J."/>
            <person name="Natvig D.O."/>
            <person name="Lapidus A."/>
            <person name="Foster B."/>
            <person name="Aerts A."/>
            <person name="Riley R."/>
            <person name="Lindquist E.A."/>
            <person name="Grigoriev I.V."/>
            <person name="Taylor J.W."/>
        </authorList>
    </citation>
    <scope>NUCLEOTIDE SEQUENCE [LARGE SCALE GENOMIC DNA]</scope>
    <source>
        <strain evidence="3">FGSC 2508 / P0657</strain>
    </source>
</reference>
<sequence length="183" mass="20989">MYIENRTAGKAAQDLEPYLGDGPHCLKNSQQLLDHLKNEYYDHNRKEKAILEFNELKFKMNEDFQEFRNAFVRLAGECNRPAETWKQEFNWKLPTDIQNALLFGYGEDTVDFTAFVRMAKKCVENSQRLWKSKHKDNKGKDKDKGKDNKNTSSKARGSSSSSSSAAKGSGSQRPPNMSKEEAR</sequence>
<feature type="compositionally biased region" description="Low complexity" evidence="1">
    <location>
        <begin position="150"/>
        <end position="171"/>
    </location>
</feature>
<dbReference type="KEGG" id="nte:NEUTE1DRAFT70014"/>
<dbReference type="Proteomes" id="UP000008065">
    <property type="component" value="Unassembled WGS sequence"/>
</dbReference>
<keyword evidence="3" id="KW-1185">Reference proteome</keyword>
<evidence type="ECO:0000313" key="2">
    <source>
        <dbReference type="EMBL" id="EGO53839.1"/>
    </source>
</evidence>
<proteinExistence type="predicted"/>
<dbReference type="HOGENOM" id="CLU_1478484_0_0_1"/>
<evidence type="ECO:0000256" key="1">
    <source>
        <dbReference type="SAM" id="MobiDB-lite"/>
    </source>
</evidence>
<dbReference type="EMBL" id="GL891353">
    <property type="protein sequence ID" value="EGO53839.1"/>
    <property type="molecule type" value="Genomic_DNA"/>
</dbReference>
<feature type="region of interest" description="Disordered" evidence="1">
    <location>
        <begin position="129"/>
        <end position="183"/>
    </location>
</feature>
<gene>
    <name evidence="2" type="ORF">NEUTE1DRAFT_70014</name>
</gene>
<name>F8MXY4_NEUT8</name>
<organism evidence="2 3">
    <name type="scientific">Neurospora tetrasperma (strain FGSC 2508 / ATCC MYA-4615 / P0657)</name>
    <dbReference type="NCBI Taxonomy" id="510951"/>
    <lineage>
        <taxon>Eukaryota</taxon>
        <taxon>Fungi</taxon>
        <taxon>Dikarya</taxon>
        <taxon>Ascomycota</taxon>
        <taxon>Pezizomycotina</taxon>
        <taxon>Sordariomycetes</taxon>
        <taxon>Sordariomycetidae</taxon>
        <taxon>Sordariales</taxon>
        <taxon>Sordariaceae</taxon>
        <taxon>Neurospora</taxon>
    </lineage>
</organism>
<dbReference type="OrthoDB" id="4589078at2759"/>
<feature type="non-terminal residue" evidence="2">
    <location>
        <position position="183"/>
    </location>
</feature>
<feature type="compositionally biased region" description="Basic and acidic residues" evidence="1">
    <location>
        <begin position="138"/>
        <end position="149"/>
    </location>
</feature>
<dbReference type="GeneID" id="20829422"/>
<evidence type="ECO:0008006" key="4">
    <source>
        <dbReference type="Google" id="ProtNLM"/>
    </source>
</evidence>
<accession>F8MXY4</accession>
<evidence type="ECO:0000313" key="3">
    <source>
        <dbReference type="Proteomes" id="UP000008065"/>
    </source>
</evidence>
<protein>
    <recommendedName>
        <fullName evidence="4">Retrotransposon gag domain-containing protein</fullName>
    </recommendedName>
</protein>
<dbReference type="RefSeq" id="XP_009854886.1">
    <property type="nucleotide sequence ID" value="XM_009856584.1"/>
</dbReference>